<accession>A0A7W9SKV3</accession>
<keyword evidence="3 7" id="KW-0963">Cytoplasm</keyword>
<dbReference type="InterPro" id="IPR000795">
    <property type="entry name" value="T_Tr_GTP-bd_dom"/>
</dbReference>
<dbReference type="NCBIfam" id="NF001964">
    <property type="entry name" value="PRK00741.1"/>
    <property type="match status" value="1"/>
</dbReference>
<dbReference type="SUPFAM" id="SSF52540">
    <property type="entry name" value="P-loop containing nucleoside triphosphate hydrolases"/>
    <property type="match status" value="1"/>
</dbReference>
<sequence>MSDLETEIARRRTFAIISHPDAGKTTLTEKLLLYGGAIQLAGSVTAKKNRRQATSDWMELEKQRGISITSTVLQFEYDGCVLNLLDTPGHQDFSEDTYRTLVAADSAVMLIDNARGVEPQTIKLFAVCRQRGIPIFTFINKMDRPGLDPLDLMANLEEVLGIRSAPVFWPIGDGDQFQGVYDRQSSQLHLYDRVQHGANKAPVRIVDLSDPTLDEIIGSGPAQKLRDDIELLDVAGEPLDPERIAKGEITPLFFGSAVTNFGVERFLKRFIDLAPTPTSRPAQGGEIEPSEPEFRGFVFKIQANMDPNHRDRVAFLRVVSGRFERDMVALNPRSKKSVRLTRPQKLFASDRETVDVAYPGDIIGLTNPGVFQLGDTVCTGAPVQFRGFPRFAPEHFGVLRNRKSEKYKQFQKGIEQLSEEGVVQLFHEINAGRTEPILGVVGQLQFEVIQFRLISEYGVETSLDRLPYGHARWIQGPEDALREVYWGMGTRRVEDSFGNFVCLFESQWGMNHIIENNPKLRFLSTALDLSESQEAAGA</sequence>
<dbReference type="SUPFAM" id="SSF50447">
    <property type="entry name" value="Translation proteins"/>
    <property type="match status" value="1"/>
</dbReference>
<dbReference type="InterPro" id="IPR005225">
    <property type="entry name" value="Small_GTP-bd"/>
</dbReference>
<dbReference type="Pfam" id="PF00009">
    <property type="entry name" value="GTP_EFTU"/>
    <property type="match status" value="1"/>
</dbReference>
<dbReference type="InterPro" id="IPR041732">
    <property type="entry name" value="RF3_GTP-bd"/>
</dbReference>
<evidence type="ECO:0000259" key="9">
    <source>
        <dbReference type="PROSITE" id="PS51722"/>
    </source>
</evidence>
<keyword evidence="4 7" id="KW-0547">Nucleotide-binding</keyword>
<dbReference type="InterPro" id="IPR053905">
    <property type="entry name" value="EF-G-like_DII"/>
</dbReference>
<dbReference type="HAMAP" id="MF_00072">
    <property type="entry name" value="Rel_fac_3"/>
    <property type="match status" value="1"/>
</dbReference>
<evidence type="ECO:0000313" key="10">
    <source>
        <dbReference type="EMBL" id="MBB6048502.1"/>
    </source>
</evidence>
<evidence type="ECO:0000313" key="11">
    <source>
        <dbReference type="Proteomes" id="UP000520814"/>
    </source>
</evidence>
<protein>
    <recommendedName>
        <fullName evidence="7 8">Peptide chain release factor 3</fullName>
        <shortName evidence="7">RF-3</shortName>
    </recommendedName>
</protein>
<dbReference type="Proteomes" id="UP000520814">
    <property type="component" value="Unassembled WGS sequence"/>
</dbReference>
<dbReference type="GO" id="GO:0016150">
    <property type="term" value="F:translation release factor activity, codon nonspecific"/>
    <property type="evidence" value="ECO:0007669"/>
    <property type="project" value="TreeGrafter"/>
</dbReference>
<feature type="domain" description="Tr-type G" evidence="9">
    <location>
        <begin position="9"/>
        <end position="278"/>
    </location>
</feature>
<evidence type="ECO:0000256" key="1">
    <source>
        <dbReference type="ARBA" id="ARBA00004496"/>
    </source>
</evidence>
<dbReference type="GO" id="GO:0006449">
    <property type="term" value="P:regulation of translational termination"/>
    <property type="evidence" value="ECO:0007669"/>
    <property type="project" value="UniProtKB-UniRule"/>
</dbReference>
<evidence type="ECO:0000256" key="3">
    <source>
        <dbReference type="ARBA" id="ARBA00022490"/>
    </source>
</evidence>
<dbReference type="InterPro" id="IPR004548">
    <property type="entry name" value="PrfC"/>
</dbReference>
<evidence type="ECO:0000256" key="2">
    <source>
        <dbReference type="ARBA" id="ARBA00009978"/>
    </source>
</evidence>
<dbReference type="InterPro" id="IPR031157">
    <property type="entry name" value="G_TR_CS"/>
</dbReference>
<comment type="function">
    <text evidence="7">Increases the formation of ribosomal termination complexes and stimulates activities of RF-1 and RF-2. It binds guanine nucleotides and has strong preference for UGA stop codons. It may interact directly with the ribosome. The stimulation of RF-1 and RF-2 is significantly reduced by GTP and GDP, but not by GMP.</text>
</comment>
<dbReference type="GO" id="GO:0016149">
    <property type="term" value="F:translation release factor activity, codon specific"/>
    <property type="evidence" value="ECO:0007669"/>
    <property type="project" value="UniProtKB-UniRule"/>
</dbReference>
<dbReference type="Pfam" id="PF22042">
    <property type="entry name" value="EF-G_D2"/>
    <property type="match status" value="1"/>
</dbReference>
<dbReference type="InterPro" id="IPR038467">
    <property type="entry name" value="RF3_dom_3_sf"/>
</dbReference>
<evidence type="ECO:0000256" key="5">
    <source>
        <dbReference type="ARBA" id="ARBA00022917"/>
    </source>
</evidence>
<dbReference type="CDD" id="cd04169">
    <property type="entry name" value="RF3"/>
    <property type="match status" value="1"/>
</dbReference>
<evidence type="ECO:0000256" key="6">
    <source>
        <dbReference type="ARBA" id="ARBA00023134"/>
    </source>
</evidence>
<comment type="subcellular location">
    <subcellularLocation>
        <location evidence="1 7">Cytoplasm</location>
    </subcellularLocation>
</comment>
<feature type="binding site" evidence="7">
    <location>
        <begin position="18"/>
        <end position="25"/>
    </location>
    <ligand>
        <name>GTP</name>
        <dbReference type="ChEBI" id="CHEBI:37565"/>
    </ligand>
</feature>
<dbReference type="GO" id="GO:0003924">
    <property type="term" value="F:GTPase activity"/>
    <property type="evidence" value="ECO:0007669"/>
    <property type="project" value="InterPro"/>
</dbReference>
<dbReference type="InterPro" id="IPR027417">
    <property type="entry name" value="P-loop_NTPase"/>
</dbReference>
<dbReference type="PANTHER" id="PTHR43556:SF2">
    <property type="entry name" value="PEPTIDE CHAIN RELEASE FACTOR RF3"/>
    <property type="match status" value="1"/>
</dbReference>
<feature type="binding site" evidence="7">
    <location>
        <begin position="86"/>
        <end position="90"/>
    </location>
    <ligand>
        <name>GTP</name>
        <dbReference type="ChEBI" id="CHEBI:37565"/>
    </ligand>
</feature>
<keyword evidence="11" id="KW-1185">Reference proteome</keyword>
<dbReference type="GO" id="GO:0005829">
    <property type="term" value="C:cytosol"/>
    <property type="evidence" value="ECO:0007669"/>
    <property type="project" value="TreeGrafter"/>
</dbReference>
<dbReference type="FunFam" id="3.40.50.300:FF:000542">
    <property type="entry name" value="Peptide chain release factor 3"/>
    <property type="match status" value="1"/>
</dbReference>
<name>A0A7W9SKV3_ARMRO</name>
<dbReference type="PROSITE" id="PS00301">
    <property type="entry name" value="G_TR_1"/>
    <property type="match status" value="1"/>
</dbReference>
<proteinExistence type="inferred from homology"/>
<dbReference type="InterPro" id="IPR035647">
    <property type="entry name" value="EFG_III/V"/>
</dbReference>
<dbReference type="InterPro" id="IPR032090">
    <property type="entry name" value="RF3_C"/>
</dbReference>
<dbReference type="NCBIfam" id="TIGR00503">
    <property type="entry name" value="prfC"/>
    <property type="match status" value="1"/>
</dbReference>
<keyword evidence="5 7" id="KW-0648">Protein biosynthesis</keyword>
<keyword evidence="6 7" id="KW-0342">GTP-binding</keyword>
<evidence type="ECO:0000256" key="8">
    <source>
        <dbReference type="NCBIfam" id="TIGR00503"/>
    </source>
</evidence>
<organism evidence="10 11">
    <name type="scientific">Armatimonas rosea</name>
    <dbReference type="NCBI Taxonomy" id="685828"/>
    <lineage>
        <taxon>Bacteria</taxon>
        <taxon>Bacillati</taxon>
        <taxon>Armatimonadota</taxon>
        <taxon>Armatimonadia</taxon>
        <taxon>Armatimonadales</taxon>
        <taxon>Armatimonadaceae</taxon>
        <taxon>Armatimonas</taxon>
    </lineage>
</organism>
<dbReference type="PANTHER" id="PTHR43556">
    <property type="entry name" value="PEPTIDE CHAIN RELEASE FACTOR RF3"/>
    <property type="match status" value="1"/>
</dbReference>
<dbReference type="Gene3D" id="3.40.50.300">
    <property type="entry name" value="P-loop containing nucleotide triphosphate hydrolases"/>
    <property type="match status" value="2"/>
</dbReference>
<feature type="binding site" evidence="7">
    <location>
        <begin position="140"/>
        <end position="143"/>
    </location>
    <ligand>
        <name>GTP</name>
        <dbReference type="ChEBI" id="CHEBI:37565"/>
    </ligand>
</feature>
<dbReference type="Pfam" id="PF16658">
    <property type="entry name" value="RF3_C"/>
    <property type="match status" value="1"/>
</dbReference>
<gene>
    <name evidence="7" type="primary">prfC</name>
    <name evidence="10" type="ORF">HNQ39_000264</name>
</gene>
<dbReference type="Gene3D" id="3.30.70.3280">
    <property type="entry name" value="Peptide chain release factor 3, domain III"/>
    <property type="match status" value="1"/>
</dbReference>
<dbReference type="PROSITE" id="PS51722">
    <property type="entry name" value="G_TR_2"/>
    <property type="match status" value="1"/>
</dbReference>
<evidence type="ECO:0000256" key="7">
    <source>
        <dbReference type="HAMAP-Rule" id="MF_00072"/>
    </source>
</evidence>
<comment type="caution">
    <text evidence="10">The sequence shown here is derived from an EMBL/GenBank/DDBJ whole genome shotgun (WGS) entry which is preliminary data.</text>
</comment>
<dbReference type="InterPro" id="IPR009000">
    <property type="entry name" value="Transl_B-barrel_sf"/>
</dbReference>
<evidence type="ECO:0000256" key="4">
    <source>
        <dbReference type="ARBA" id="ARBA00022741"/>
    </source>
</evidence>
<dbReference type="EMBL" id="JACHGW010000001">
    <property type="protein sequence ID" value="MBB6048502.1"/>
    <property type="molecule type" value="Genomic_DNA"/>
</dbReference>
<dbReference type="RefSeq" id="WP_184192134.1">
    <property type="nucleotide sequence ID" value="NZ_JACHGW010000001.1"/>
</dbReference>
<dbReference type="SUPFAM" id="SSF54980">
    <property type="entry name" value="EF-G C-terminal domain-like"/>
    <property type="match status" value="1"/>
</dbReference>
<dbReference type="GO" id="GO:0005525">
    <property type="term" value="F:GTP binding"/>
    <property type="evidence" value="ECO:0007669"/>
    <property type="project" value="UniProtKB-UniRule"/>
</dbReference>
<reference evidence="10 11" key="1">
    <citation type="submission" date="2020-08" db="EMBL/GenBank/DDBJ databases">
        <title>Genomic Encyclopedia of Type Strains, Phase IV (KMG-IV): sequencing the most valuable type-strain genomes for metagenomic binning, comparative biology and taxonomic classification.</title>
        <authorList>
            <person name="Goeker M."/>
        </authorList>
    </citation>
    <scope>NUCLEOTIDE SEQUENCE [LARGE SCALE GENOMIC DNA]</scope>
    <source>
        <strain evidence="10 11">DSM 23562</strain>
    </source>
</reference>
<comment type="similarity">
    <text evidence="2 7">Belongs to the TRAFAC class translation factor GTPase superfamily. Classic translation factor GTPase family. PrfC subfamily.</text>
</comment>
<dbReference type="PRINTS" id="PR00315">
    <property type="entry name" value="ELONGATNFCT"/>
</dbReference>
<dbReference type="AlphaFoldDB" id="A0A7W9SKV3"/>
<dbReference type="NCBIfam" id="TIGR00231">
    <property type="entry name" value="small_GTP"/>
    <property type="match status" value="1"/>
</dbReference>